<sequence>MDERIYLSHCDTIKNFVKNLGIDSTDDYLQQELSSLMKDVVFLREKIDGMRKLMEKSTNYDEMLHLQYDIDDAQCLLDNLLQKLKTADERYICFKQYIAKIKSGLV</sequence>
<evidence type="ECO:0000313" key="1">
    <source>
        <dbReference type="EMBL" id="KXG77089.1"/>
    </source>
</evidence>
<dbReference type="EMBL" id="LOEE01000019">
    <property type="protein sequence ID" value="KXG77089.1"/>
    <property type="molecule type" value="Genomic_DNA"/>
</dbReference>
<dbReference type="RefSeq" id="WP_157064888.1">
    <property type="nucleotide sequence ID" value="NZ_LOEE01000019.1"/>
</dbReference>
<reference evidence="1 2" key="1">
    <citation type="submission" date="2015-12" db="EMBL/GenBank/DDBJ databases">
        <title>Draft genome sequence of the thermoanaerobe Thermotalea metallivorans, an isolate from the runoff channel of the Great Artesian Basin, Australia.</title>
        <authorList>
            <person name="Patel B.K."/>
        </authorList>
    </citation>
    <scope>NUCLEOTIDE SEQUENCE [LARGE SCALE GENOMIC DNA]</scope>
    <source>
        <strain evidence="1 2">B2-1</strain>
    </source>
</reference>
<keyword evidence="2" id="KW-1185">Reference proteome</keyword>
<gene>
    <name evidence="1" type="ORF">AN619_06170</name>
</gene>
<organism evidence="1 2">
    <name type="scientific">Thermotalea metallivorans</name>
    <dbReference type="NCBI Taxonomy" id="520762"/>
    <lineage>
        <taxon>Bacteria</taxon>
        <taxon>Bacillati</taxon>
        <taxon>Bacillota</taxon>
        <taxon>Clostridia</taxon>
        <taxon>Peptostreptococcales</taxon>
        <taxon>Thermotaleaceae</taxon>
        <taxon>Thermotalea</taxon>
    </lineage>
</organism>
<accession>A0A140L964</accession>
<dbReference type="Proteomes" id="UP000070456">
    <property type="component" value="Unassembled WGS sequence"/>
</dbReference>
<dbReference type="AlphaFoldDB" id="A0A140L964"/>
<protein>
    <submittedName>
        <fullName evidence="1">Uncharacterized protein</fullName>
    </submittedName>
</protein>
<name>A0A140L964_9FIRM</name>
<proteinExistence type="predicted"/>
<evidence type="ECO:0000313" key="2">
    <source>
        <dbReference type="Proteomes" id="UP000070456"/>
    </source>
</evidence>
<dbReference type="OrthoDB" id="1955443at2"/>
<comment type="caution">
    <text evidence="1">The sequence shown here is derived from an EMBL/GenBank/DDBJ whole genome shotgun (WGS) entry which is preliminary data.</text>
</comment>